<dbReference type="GO" id="GO:0097602">
    <property type="term" value="F:cullin family protein binding"/>
    <property type="evidence" value="ECO:0007669"/>
    <property type="project" value="TreeGrafter"/>
</dbReference>
<comment type="function">
    <text evidence="1">Neddylation of cullins play an essential role in the regulation of SCF-type complexes activity.</text>
</comment>
<dbReference type="InParanoid" id="A0A3N4MNN2"/>
<feature type="domain" description="DCUN1" evidence="3">
    <location>
        <begin position="206"/>
        <end position="421"/>
    </location>
</feature>
<feature type="compositionally biased region" description="Basic and acidic residues" evidence="2">
    <location>
        <begin position="73"/>
        <end position="95"/>
    </location>
</feature>
<evidence type="ECO:0000313" key="4">
    <source>
        <dbReference type="EMBL" id="RPB29425.1"/>
    </source>
</evidence>
<dbReference type="PANTHER" id="PTHR12281">
    <property type="entry name" value="RP42 RELATED"/>
    <property type="match status" value="1"/>
</dbReference>
<dbReference type="InterPro" id="IPR042460">
    <property type="entry name" value="DCN1-like_PONY"/>
</dbReference>
<dbReference type="InterPro" id="IPR005176">
    <property type="entry name" value="PONY_dom"/>
</dbReference>
<keyword evidence="5" id="KW-1185">Reference proteome</keyword>
<dbReference type="GO" id="GO:0032182">
    <property type="term" value="F:ubiquitin-like protein binding"/>
    <property type="evidence" value="ECO:0007669"/>
    <property type="project" value="TreeGrafter"/>
</dbReference>
<dbReference type="GO" id="GO:0031624">
    <property type="term" value="F:ubiquitin conjugating enzyme binding"/>
    <property type="evidence" value="ECO:0007669"/>
    <property type="project" value="TreeGrafter"/>
</dbReference>
<feature type="compositionally biased region" description="Polar residues" evidence="2">
    <location>
        <begin position="56"/>
        <end position="68"/>
    </location>
</feature>
<dbReference type="AlphaFoldDB" id="A0A3N4MNN2"/>
<dbReference type="Gene3D" id="1.10.238.200">
    <property type="entry name" value="Cullin, PONY binding domain"/>
    <property type="match status" value="1"/>
</dbReference>
<dbReference type="Proteomes" id="UP000267821">
    <property type="component" value="Unassembled WGS sequence"/>
</dbReference>
<evidence type="ECO:0000259" key="3">
    <source>
        <dbReference type="PROSITE" id="PS51229"/>
    </source>
</evidence>
<dbReference type="Gene3D" id="1.10.238.10">
    <property type="entry name" value="EF-hand"/>
    <property type="match status" value="1"/>
</dbReference>
<dbReference type="Pfam" id="PF03556">
    <property type="entry name" value="Cullin_binding"/>
    <property type="match status" value="1"/>
</dbReference>
<evidence type="ECO:0000256" key="2">
    <source>
        <dbReference type="SAM" id="MobiDB-lite"/>
    </source>
</evidence>
<organism evidence="4 5">
    <name type="scientific">Terfezia boudieri ATCC MYA-4762</name>
    <dbReference type="NCBI Taxonomy" id="1051890"/>
    <lineage>
        <taxon>Eukaryota</taxon>
        <taxon>Fungi</taxon>
        <taxon>Dikarya</taxon>
        <taxon>Ascomycota</taxon>
        <taxon>Pezizomycotina</taxon>
        <taxon>Pezizomycetes</taxon>
        <taxon>Pezizales</taxon>
        <taxon>Pezizaceae</taxon>
        <taxon>Terfezia</taxon>
    </lineage>
</organism>
<feature type="region of interest" description="Disordered" evidence="2">
    <location>
        <begin position="1"/>
        <end position="145"/>
    </location>
</feature>
<accession>A0A3N4MNN2</accession>
<proteinExistence type="predicted"/>
<dbReference type="GO" id="GO:0000151">
    <property type="term" value="C:ubiquitin ligase complex"/>
    <property type="evidence" value="ECO:0007669"/>
    <property type="project" value="TreeGrafter"/>
</dbReference>
<sequence length="421" mass="46196">MPAKKKAAAVAEQQPTTTRSSRSKTKAAAEALLGAESSVANSKPTAKARGRKAGASSGSPALSKTNELSPAPKETKKAVAKKATEGTRTAKEVEPAPKATKSTRAPTKKVTIGKAKIPAPARTTPPTESSTEPENRKGNSIFPTNNSTEVAKQATGIMRKRTRDAAETDALNGKEVVDTKHKKAKTTPTATTTQGKRKVTRKYTPFTFQNVEAWFEMYQDEEKDQLMSPAACNLWLEVLGISAESAAFYVLAWKLGAKTIFSFTREEFVGGMKKLEIDSNEKLLDLLPIILDEISSSFDSLDFKSFYKFCFNYGKSGGPPTAKNVELPIAIEFLKVVLDKDRYRIDYTPPTSGTEEEGGKKTEGAIPHLYSFIEFLQKAAKLKVINRDQWESFLPFNKNVEWGLEGYSEDSACKFEHALRS</sequence>
<dbReference type="EMBL" id="ML121527">
    <property type="protein sequence ID" value="RPB29425.1"/>
    <property type="molecule type" value="Genomic_DNA"/>
</dbReference>
<name>A0A3N4MNN2_9PEZI</name>
<feature type="compositionally biased region" description="Low complexity" evidence="2">
    <location>
        <begin position="8"/>
        <end position="40"/>
    </location>
</feature>
<dbReference type="GO" id="GO:0045116">
    <property type="term" value="P:protein neddylation"/>
    <property type="evidence" value="ECO:0007669"/>
    <property type="project" value="TreeGrafter"/>
</dbReference>
<dbReference type="OrthoDB" id="27198at2759"/>
<protein>
    <recommendedName>
        <fullName evidence="1">Defective in cullin neddylation protein</fullName>
    </recommendedName>
</protein>
<evidence type="ECO:0000256" key="1">
    <source>
        <dbReference type="RuleBase" id="RU410713"/>
    </source>
</evidence>
<dbReference type="PROSITE" id="PS51229">
    <property type="entry name" value="DCUN1"/>
    <property type="match status" value="1"/>
</dbReference>
<gene>
    <name evidence="4" type="ORF">L211DRAFT_864073</name>
</gene>
<evidence type="ECO:0000313" key="5">
    <source>
        <dbReference type="Proteomes" id="UP000267821"/>
    </source>
</evidence>
<dbReference type="InterPro" id="IPR014764">
    <property type="entry name" value="DCN-prot"/>
</dbReference>
<reference evidence="4 5" key="1">
    <citation type="journal article" date="2018" name="Nat. Ecol. Evol.">
        <title>Pezizomycetes genomes reveal the molecular basis of ectomycorrhizal truffle lifestyle.</title>
        <authorList>
            <person name="Murat C."/>
            <person name="Payen T."/>
            <person name="Noel B."/>
            <person name="Kuo A."/>
            <person name="Morin E."/>
            <person name="Chen J."/>
            <person name="Kohler A."/>
            <person name="Krizsan K."/>
            <person name="Balestrini R."/>
            <person name="Da Silva C."/>
            <person name="Montanini B."/>
            <person name="Hainaut M."/>
            <person name="Levati E."/>
            <person name="Barry K.W."/>
            <person name="Belfiori B."/>
            <person name="Cichocki N."/>
            <person name="Clum A."/>
            <person name="Dockter R.B."/>
            <person name="Fauchery L."/>
            <person name="Guy J."/>
            <person name="Iotti M."/>
            <person name="Le Tacon F."/>
            <person name="Lindquist E.A."/>
            <person name="Lipzen A."/>
            <person name="Malagnac F."/>
            <person name="Mello A."/>
            <person name="Molinier V."/>
            <person name="Miyauchi S."/>
            <person name="Poulain J."/>
            <person name="Riccioni C."/>
            <person name="Rubini A."/>
            <person name="Sitrit Y."/>
            <person name="Splivallo R."/>
            <person name="Traeger S."/>
            <person name="Wang M."/>
            <person name="Zifcakova L."/>
            <person name="Wipf D."/>
            <person name="Zambonelli A."/>
            <person name="Paolocci F."/>
            <person name="Nowrousian M."/>
            <person name="Ottonello S."/>
            <person name="Baldrian P."/>
            <person name="Spatafora J.W."/>
            <person name="Henrissat B."/>
            <person name="Nagy L.G."/>
            <person name="Aury J.M."/>
            <person name="Wincker P."/>
            <person name="Grigoriev I.V."/>
            <person name="Bonfante P."/>
            <person name="Martin F.M."/>
        </authorList>
    </citation>
    <scope>NUCLEOTIDE SEQUENCE [LARGE SCALE GENOMIC DNA]</scope>
    <source>
        <strain evidence="4 5">ATCC MYA-4762</strain>
    </source>
</reference>
<dbReference type="PANTHER" id="PTHR12281:SF12">
    <property type="entry name" value="DEFECTIVE IN CULLIN NEDDYLATION PROTEIN"/>
    <property type="match status" value="1"/>
</dbReference>
<dbReference type="STRING" id="1051890.A0A3N4MNN2"/>